<sequence>MRLASPQRDRFPLLLDVANGLQFLHIMGIIHSDLKGQNVLITNKYRAVITDFGSSRAVSTTTAASTTTTSSYTLYFAAPEVSLGGEKMTTMSDVWSFGCLIFQTLSRKPPYYQYLPMQVISVLLRRDPPLRPGMEPILRPILRPVLSPALATVPSQVTSSATKSDSDFEEVSDEDEDGDEDEDEDRDWDPIDDNAWSLVLQCCASQPYDRIKVYGIQQAIKAILTF</sequence>
<evidence type="ECO:0000256" key="4">
    <source>
        <dbReference type="ARBA" id="ARBA00022741"/>
    </source>
</evidence>
<dbReference type="PANTHER" id="PTHR11584">
    <property type="entry name" value="SERINE/THREONINE PROTEIN KINASE"/>
    <property type="match status" value="1"/>
</dbReference>
<dbReference type="PROSITE" id="PS50011">
    <property type="entry name" value="PROTEIN_KINASE_DOM"/>
    <property type="match status" value="1"/>
</dbReference>
<evidence type="ECO:0000259" key="8">
    <source>
        <dbReference type="PROSITE" id="PS50011"/>
    </source>
</evidence>
<feature type="region of interest" description="Disordered" evidence="7">
    <location>
        <begin position="156"/>
        <end position="188"/>
    </location>
</feature>
<evidence type="ECO:0000313" key="10">
    <source>
        <dbReference type="Proteomes" id="UP001213000"/>
    </source>
</evidence>
<comment type="similarity">
    <text evidence="1">Belongs to the protein kinase superfamily. STE Ser/Thr protein kinase family. MAP kinase kinase kinase subfamily.</text>
</comment>
<accession>A0AAD5VIV5</accession>
<dbReference type="PROSITE" id="PS00108">
    <property type="entry name" value="PROTEIN_KINASE_ST"/>
    <property type="match status" value="1"/>
</dbReference>
<dbReference type="SUPFAM" id="SSF56112">
    <property type="entry name" value="Protein kinase-like (PK-like)"/>
    <property type="match status" value="1"/>
</dbReference>
<name>A0AAD5VIV5_9AGAR</name>
<keyword evidence="2" id="KW-0723">Serine/threonine-protein kinase</keyword>
<evidence type="ECO:0000256" key="3">
    <source>
        <dbReference type="ARBA" id="ARBA00022679"/>
    </source>
</evidence>
<dbReference type="Pfam" id="PF00069">
    <property type="entry name" value="Pkinase"/>
    <property type="match status" value="1"/>
</dbReference>
<evidence type="ECO:0000256" key="2">
    <source>
        <dbReference type="ARBA" id="ARBA00022527"/>
    </source>
</evidence>
<dbReference type="GO" id="GO:0004674">
    <property type="term" value="F:protein serine/threonine kinase activity"/>
    <property type="evidence" value="ECO:0007669"/>
    <property type="project" value="UniProtKB-KW"/>
</dbReference>
<dbReference type="GO" id="GO:0005524">
    <property type="term" value="F:ATP binding"/>
    <property type="evidence" value="ECO:0007669"/>
    <property type="project" value="UniProtKB-KW"/>
</dbReference>
<evidence type="ECO:0000313" key="9">
    <source>
        <dbReference type="EMBL" id="KAJ3560703.1"/>
    </source>
</evidence>
<keyword evidence="3" id="KW-0808">Transferase</keyword>
<comment type="caution">
    <text evidence="9">The sequence shown here is derived from an EMBL/GenBank/DDBJ whole genome shotgun (WGS) entry which is preliminary data.</text>
</comment>
<dbReference type="AlphaFoldDB" id="A0AAD5VIV5"/>
<evidence type="ECO:0000256" key="1">
    <source>
        <dbReference type="ARBA" id="ARBA00006529"/>
    </source>
</evidence>
<gene>
    <name evidence="9" type="ORF">NP233_g10665</name>
</gene>
<dbReference type="Gene3D" id="1.10.510.10">
    <property type="entry name" value="Transferase(Phosphotransferase) domain 1"/>
    <property type="match status" value="1"/>
</dbReference>
<dbReference type="SMART" id="SM00220">
    <property type="entry name" value="S_TKc"/>
    <property type="match status" value="1"/>
</dbReference>
<keyword evidence="5" id="KW-0418">Kinase</keyword>
<evidence type="ECO:0000256" key="5">
    <source>
        <dbReference type="ARBA" id="ARBA00022777"/>
    </source>
</evidence>
<dbReference type="EMBL" id="JANIEX010001124">
    <property type="protein sequence ID" value="KAJ3560703.1"/>
    <property type="molecule type" value="Genomic_DNA"/>
</dbReference>
<keyword evidence="6" id="KW-0067">ATP-binding</keyword>
<dbReference type="InterPro" id="IPR000719">
    <property type="entry name" value="Prot_kinase_dom"/>
</dbReference>
<feature type="compositionally biased region" description="Acidic residues" evidence="7">
    <location>
        <begin position="167"/>
        <end position="188"/>
    </location>
</feature>
<reference evidence="9" key="1">
    <citation type="submission" date="2022-07" db="EMBL/GenBank/DDBJ databases">
        <title>Genome Sequence of Leucocoprinus birnbaumii.</title>
        <authorList>
            <person name="Buettner E."/>
        </authorList>
    </citation>
    <scope>NUCLEOTIDE SEQUENCE</scope>
    <source>
        <strain evidence="9">VT141</strain>
    </source>
</reference>
<protein>
    <recommendedName>
        <fullName evidence="8">Protein kinase domain-containing protein</fullName>
    </recommendedName>
</protein>
<organism evidence="9 10">
    <name type="scientific">Leucocoprinus birnbaumii</name>
    <dbReference type="NCBI Taxonomy" id="56174"/>
    <lineage>
        <taxon>Eukaryota</taxon>
        <taxon>Fungi</taxon>
        <taxon>Dikarya</taxon>
        <taxon>Basidiomycota</taxon>
        <taxon>Agaricomycotina</taxon>
        <taxon>Agaricomycetes</taxon>
        <taxon>Agaricomycetidae</taxon>
        <taxon>Agaricales</taxon>
        <taxon>Agaricineae</taxon>
        <taxon>Agaricaceae</taxon>
        <taxon>Leucocoprinus</taxon>
    </lineage>
</organism>
<dbReference type="InterPro" id="IPR011009">
    <property type="entry name" value="Kinase-like_dom_sf"/>
</dbReference>
<dbReference type="InterPro" id="IPR008271">
    <property type="entry name" value="Ser/Thr_kinase_AS"/>
</dbReference>
<evidence type="ECO:0000256" key="6">
    <source>
        <dbReference type="ARBA" id="ARBA00022840"/>
    </source>
</evidence>
<proteinExistence type="inferred from homology"/>
<feature type="domain" description="Protein kinase" evidence="8">
    <location>
        <begin position="1"/>
        <end position="224"/>
    </location>
</feature>
<dbReference type="Proteomes" id="UP001213000">
    <property type="component" value="Unassembled WGS sequence"/>
</dbReference>
<evidence type="ECO:0000256" key="7">
    <source>
        <dbReference type="SAM" id="MobiDB-lite"/>
    </source>
</evidence>
<keyword evidence="10" id="KW-1185">Reference proteome</keyword>
<dbReference type="PANTHER" id="PTHR11584:SF369">
    <property type="entry name" value="MITOGEN-ACTIVATED PROTEIN KINASE KINASE KINASE 19-RELATED"/>
    <property type="match status" value="1"/>
</dbReference>
<keyword evidence="4" id="KW-0547">Nucleotide-binding</keyword>